<gene>
    <name evidence="3" type="ORF">QYE76_064173</name>
</gene>
<dbReference type="Proteomes" id="UP001231189">
    <property type="component" value="Unassembled WGS sequence"/>
</dbReference>
<feature type="transmembrane region" description="Helical" evidence="2">
    <location>
        <begin position="107"/>
        <end position="133"/>
    </location>
</feature>
<feature type="transmembrane region" description="Helical" evidence="2">
    <location>
        <begin position="78"/>
        <end position="95"/>
    </location>
</feature>
<organism evidence="3 4">
    <name type="scientific">Lolium multiflorum</name>
    <name type="common">Italian ryegrass</name>
    <name type="synonym">Lolium perenne subsp. multiflorum</name>
    <dbReference type="NCBI Taxonomy" id="4521"/>
    <lineage>
        <taxon>Eukaryota</taxon>
        <taxon>Viridiplantae</taxon>
        <taxon>Streptophyta</taxon>
        <taxon>Embryophyta</taxon>
        <taxon>Tracheophyta</taxon>
        <taxon>Spermatophyta</taxon>
        <taxon>Magnoliopsida</taxon>
        <taxon>Liliopsida</taxon>
        <taxon>Poales</taxon>
        <taxon>Poaceae</taxon>
        <taxon>BOP clade</taxon>
        <taxon>Pooideae</taxon>
        <taxon>Poodae</taxon>
        <taxon>Poeae</taxon>
        <taxon>Poeae Chloroplast Group 2 (Poeae type)</taxon>
        <taxon>Loliodinae</taxon>
        <taxon>Loliinae</taxon>
        <taxon>Lolium</taxon>
    </lineage>
</organism>
<comment type="caution">
    <text evidence="3">The sequence shown here is derived from an EMBL/GenBank/DDBJ whole genome shotgun (WGS) entry which is preliminary data.</text>
</comment>
<accession>A0AAD8W7Q6</accession>
<evidence type="ECO:0000256" key="2">
    <source>
        <dbReference type="SAM" id="Phobius"/>
    </source>
</evidence>
<evidence type="ECO:0000256" key="1">
    <source>
        <dbReference type="SAM" id="MobiDB-lite"/>
    </source>
</evidence>
<dbReference type="AlphaFoldDB" id="A0AAD8W7Q6"/>
<evidence type="ECO:0000313" key="3">
    <source>
        <dbReference type="EMBL" id="KAK1646368.1"/>
    </source>
</evidence>
<feature type="region of interest" description="Disordered" evidence="1">
    <location>
        <begin position="166"/>
        <end position="187"/>
    </location>
</feature>
<name>A0AAD8W7Q6_LOLMU</name>
<feature type="transmembrane region" description="Helical" evidence="2">
    <location>
        <begin position="139"/>
        <end position="161"/>
    </location>
</feature>
<dbReference type="EMBL" id="JAUUTY010000004">
    <property type="protein sequence ID" value="KAK1646368.1"/>
    <property type="molecule type" value="Genomic_DNA"/>
</dbReference>
<sequence>MENNDNGAVVLPPRRPGLIRGMDMLKAKGGVRRQLSKEELEKRREEQSVMAAVAIAYRTVVVLGFTVAMIYLNHDDPPLLVWSVGFLMCVLFYSWSHHINQFLLETYNINLAIFVLVVSLAMFFMSLLVAGLFSSKCAGMVMVCLDVILVAGYLVSCVANYMHKKESPSNQGEFTAEIGDTGASPLL</sequence>
<reference evidence="3" key="1">
    <citation type="submission" date="2023-07" db="EMBL/GenBank/DDBJ databases">
        <title>A chromosome-level genome assembly of Lolium multiflorum.</title>
        <authorList>
            <person name="Chen Y."/>
            <person name="Copetti D."/>
            <person name="Kolliker R."/>
            <person name="Studer B."/>
        </authorList>
    </citation>
    <scope>NUCLEOTIDE SEQUENCE</scope>
    <source>
        <strain evidence="3">02402/16</strain>
        <tissue evidence="3">Leaf</tissue>
    </source>
</reference>
<evidence type="ECO:0000313" key="4">
    <source>
        <dbReference type="Proteomes" id="UP001231189"/>
    </source>
</evidence>
<keyword evidence="4" id="KW-1185">Reference proteome</keyword>
<keyword evidence="2" id="KW-0812">Transmembrane</keyword>
<keyword evidence="2" id="KW-1133">Transmembrane helix</keyword>
<protein>
    <submittedName>
        <fullName evidence="3">Uncharacterized protein</fullName>
    </submittedName>
</protein>
<feature type="transmembrane region" description="Helical" evidence="2">
    <location>
        <begin position="49"/>
        <end position="72"/>
    </location>
</feature>
<proteinExistence type="predicted"/>
<keyword evidence="2" id="KW-0472">Membrane</keyword>